<protein>
    <submittedName>
        <fullName evidence="4">Uncharacterized protein</fullName>
    </submittedName>
</protein>
<keyword evidence="3" id="KW-0732">Signal</keyword>
<evidence type="ECO:0000313" key="5">
    <source>
        <dbReference type="Proteomes" id="UP000596742"/>
    </source>
</evidence>
<evidence type="ECO:0000313" key="4">
    <source>
        <dbReference type="EMBL" id="VDI02182.1"/>
    </source>
</evidence>
<feature type="region of interest" description="Disordered" evidence="1">
    <location>
        <begin position="220"/>
        <end position="263"/>
    </location>
</feature>
<evidence type="ECO:0000256" key="1">
    <source>
        <dbReference type="SAM" id="MobiDB-lite"/>
    </source>
</evidence>
<feature type="chain" id="PRO_5033018620" evidence="3">
    <location>
        <begin position="21"/>
        <end position="263"/>
    </location>
</feature>
<evidence type="ECO:0000256" key="3">
    <source>
        <dbReference type="SAM" id="SignalP"/>
    </source>
</evidence>
<dbReference type="EMBL" id="UYJE01001438">
    <property type="protein sequence ID" value="VDI02182.1"/>
    <property type="molecule type" value="Genomic_DNA"/>
</dbReference>
<keyword evidence="5" id="KW-1185">Reference proteome</keyword>
<keyword evidence="2" id="KW-0472">Membrane</keyword>
<organism evidence="4 5">
    <name type="scientific">Mytilus galloprovincialis</name>
    <name type="common">Mediterranean mussel</name>
    <dbReference type="NCBI Taxonomy" id="29158"/>
    <lineage>
        <taxon>Eukaryota</taxon>
        <taxon>Metazoa</taxon>
        <taxon>Spiralia</taxon>
        <taxon>Lophotrochozoa</taxon>
        <taxon>Mollusca</taxon>
        <taxon>Bivalvia</taxon>
        <taxon>Autobranchia</taxon>
        <taxon>Pteriomorphia</taxon>
        <taxon>Mytilida</taxon>
        <taxon>Mytiloidea</taxon>
        <taxon>Mytilidae</taxon>
        <taxon>Mytilinae</taxon>
        <taxon>Mytilus</taxon>
    </lineage>
</organism>
<reference evidence="4" key="1">
    <citation type="submission" date="2018-11" db="EMBL/GenBank/DDBJ databases">
        <authorList>
            <person name="Alioto T."/>
            <person name="Alioto T."/>
        </authorList>
    </citation>
    <scope>NUCLEOTIDE SEQUENCE</scope>
</reference>
<gene>
    <name evidence="4" type="ORF">MGAL_10B003256</name>
</gene>
<comment type="caution">
    <text evidence="4">The sequence shown here is derived from an EMBL/GenBank/DDBJ whole genome shotgun (WGS) entry which is preliminary data.</text>
</comment>
<sequence length="263" mass="29587">MYIVVNIIVLGLLFMRTALSYEFPLNFDNCYIYNIHNTNEDESYLVSWDGDSISSYSCKIGFHGYDNASPLNEYKVCIRATTWNIQNTEVRLKYYTGLSDVLVKTYSYYAYDDPTTEWCSDSGEYVDIELTAPDVNDGDNKIILEVRGVRTYDFANTLGFIIGGAIGGVLLITLVCIVLVVLVFRRRSPPMAGYVNQGYPNIPAPPPYYGTTKNVQTGYEAQNYQDQPSYQQYPVQSSSQQTTTTSNSQSQQSGSQEQSNQST</sequence>
<name>A0A8B6C959_MYTGA</name>
<proteinExistence type="predicted"/>
<feature type="compositionally biased region" description="Low complexity" evidence="1">
    <location>
        <begin position="222"/>
        <end position="263"/>
    </location>
</feature>
<feature type="signal peptide" evidence="3">
    <location>
        <begin position="1"/>
        <end position="20"/>
    </location>
</feature>
<dbReference type="OrthoDB" id="6115283at2759"/>
<dbReference type="AlphaFoldDB" id="A0A8B6C959"/>
<accession>A0A8B6C959</accession>
<evidence type="ECO:0000256" key="2">
    <source>
        <dbReference type="SAM" id="Phobius"/>
    </source>
</evidence>
<keyword evidence="2" id="KW-1133">Transmembrane helix</keyword>
<dbReference type="Proteomes" id="UP000596742">
    <property type="component" value="Unassembled WGS sequence"/>
</dbReference>
<feature type="transmembrane region" description="Helical" evidence="2">
    <location>
        <begin position="158"/>
        <end position="184"/>
    </location>
</feature>
<keyword evidence="2" id="KW-0812">Transmembrane</keyword>